<evidence type="ECO:0000313" key="2">
    <source>
        <dbReference type="EMBL" id="PVZ98222.1"/>
    </source>
</evidence>
<name>A0A2U1IZQ5_SMIAN</name>
<reference evidence="2 3" key="1">
    <citation type="journal article" date="2018" name="MBio">
        <title>Comparative Genomics Reveals the Core Gene Toolbox for the Fungus-Insect Symbiosis.</title>
        <authorList>
            <person name="Wang Y."/>
            <person name="Stata M."/>
            <person name="Wang W."/>
            <person name="Stajich J.E."/>
            <person name="White M.M."/>
            <person name="Moncalvo J.M."/>
        </authorList>
    </citation>
    <scope>NUCLEOTIDE SEQUENCE [LARGE SCALE GENOMIC DNA]</scope>
    <source>
        <strain evidence="2 3">AUS-126-30</strain>
    </source>
</reference>
<sequence length="401" mass="45987">MEKTEFQFKEIQTVEPPDLVAYFICIEECFKQFRNTMFPVRTTLYMDDFLETSIETIKADWTIFANTIRSLVTTTNSALEPICNRIIDCMKKLSENKSNSQEAIVELVSLRKFIDIVHDNSITCNSIFLGISARIKGIMENSDNAIDRFGVARDIRELDERISLLLIPISRITEISEKPIQFWDAVKAILAKMMDFYKTHSNEIDRKILIDNANTDKLQKSPNSTKPISRFSASIYSLLSYMESKSESSDSGFKKKLKLPLTSSKNYDELSYKARSEKKSSRSSYTKFYRGLENGTNTSTNTKNINDEVDQSGVYINKNSNKSNLTIETDRGDRGPSSIEGVFAKTPTSPEGSLRRQSPDGINPVPFENVYWIAKHWHKIISSHNQFVDKCIDLMENYFFR</sequence>
<evidence type="ECO:0000313" key="3">
    <source>
        <dbReference type="Proteomes" id="UP000245591"/>
    </source>
</evidence>
<gene>
    <name evidence="2" type="ORF">BB558_005771</name>
</gene>
<protein>
    <submittedName>
        <fullName evidence="2">Uncharacterized protein</fullName>
    </submittedName>
</protein>
<accession>A0A2U1IZQ5</accession>
<evidence type="ECO:0000256" key="1">
    <source>
        <dbReference type="SAM" id="MobiDB-lite"/>
    </source>
</evidence>
<proteinExistence type="predicted"/>
<organism evidence="2 3">
    <name type="scientific">Smittium angustum</name>
    <dbReference type="NCBI Taxonomy" id="133377"/>
    <lineage>
        <taxon>Eukaryota</taxon>
        <taxon>Fungi</taxon>
        <taxon>Fungi incertae sedis</taxon>
        <taxon>Zoopagomycota</taxon>
        <taxon>Kickxellomycotina</taxon>
        <taxon>Harpellomycetes</taxon>
        <taxon>Harpellales</taxon>
        <taxon>Legeriomycetaceae</taxon>
        <taxon>Smittium</taxon>
    </lineage>
</organism>
<comment type="caution">
    <text evidence="2">The sequence shown here is derived from an EMBL/GenBank/DDBJ whole genome shotgun (WGS) entry which is preliminary data.</text>
</comment>
<keyword evidence="3" id="KW-1185">Reference proteome</keyword>
<dbReference type="EMBL" id="MBFU01000579">
    <property type="protein sequence ID" value="PVZ98222.1"/>
    <property type="molecule type" value="Genomic_DNA"/>
</dbReference>
<dbReference type="AlphaFoldDB" id="A0A2U1IZQ5"/>
<feature type="region of interest" description="Disordered" evidence="1">
    <location>
        <begin position="321"/>
        <end position="360"/>
    </location>
</feature>
<dbReference type="Proteomes" id="UP000245591">
    <property type="component" value="Unassembled WGS sequence"/>
</dbReference>